<dbReference type="PANTHER" id="PTHR34819:SF3">
    <property type="entry name" value="CELL SURFACE PROTEIN"/>
    <property type="match status" value="1"/>
</dbReference>
<accession>A0A3E0WH16</accession>
<evidence type="ECO:0000259" key="1">
    <source>
        <dbReference type="Pfam" id="PF01345"/>
    </source>
</evidence>
<dbReference type="NCBIfam" id="TIGR01451">
    <property type="entry name" value="B_ant_repeat"/>
    <property type="match status" value="1"/>
</dbReference>
<dbReference type="Gene3D" id="2.60.40.740">
    <property type="match status" value="1"/>
</dbReference>
<protein>
    <recommendedName>
        <fullName evidence="1">DUF11 domain-containing protein</fullName>
    </recommendedName>
</protein>
<sequence>MYTITVTNTGPDDIQNITLFDLEPTGTNFIPNSVTIDAVLQPGENPNAGIALNDLDVGESTTITFRVMTVSGERFIPNTAEVTYCLDQTVESNQVITLICGNKTIGSG</sequence>
<organism evidence="2 3">
    <name type="scientific">Virgibacillus dokdonensis</name>
    <dbReference type="NCBI Taxonomy" id="302167"/>
    <lineage>
        <taxon>Bacteria</taxon>
        <taxon>Bacillati</taxon>
        <taxon>Bacillota</taxon>
        <taxon>Bacilli</taxon>
        <taxon>Bacillales</taxon>
        <taxon>Bacillaceae</taxon>
        <taxon>Virgibacillus</taxon>
    </lineage>
</organism>
<dbReference type="InterPro" id="IPR001434">
    <property type="entry name" value="OmcB-like_DUF11"/>
</dbReference>
<gene>
    <name evidence="2" type="ORF">CAI16_20180</name>
</gene>
<reference evidence="2 3" key="1">
    <citation type="submission" date="2017-05" db="EMBL/GenBank/DDBJ databases">
        <title>Virgibacillus sp. AK90 isolated from a saltern of Kakinada, India.</title>
        <authorList>
            <person name="Gupta V."/>
            <person name="Sidhu C."/>
            <person name="Korpole S."/>
            <person name="Pinnaka A.K."/>
        </authorList>
    </citation>
    <scope>NUCLEOTIDE SEQUENCE [LARGE SCALE GENOMIC DNA]</scope>
    <source>
        <strain evidence="2 3">AK90</strain>
    </source>
</reference>
<dbReference type="Pfam" id="PF01345">
    <property type="entry name" value="DUF11"/>
    <property type="match status" value="1"/>
</dbReference>
<dbReference type="AlphaFoldDB" id="A0A3E0WH16"/>
<dbReference type="PANTHER" id="PTHR34819">
    <property type="entry name" value="LARGE CYSTEINE-RICH PERIPLASMIC PROTEIN OMCB"/>
    <property type="match status" value="1"/>
</dbReference>
<dbReference type="Proteomes" id="UP000256488">
    <property type="component" value="Unassembled WGS sequence"/>
</dbReference>
<name>A0A3E0WH16_9BACI</name>
<evidence type="ECO:0000313" key="2">
    <source>
        <dbReference type="EMBL" id="RFA31739.1"/>
    </source>
</evidence>
<dbReference type="InterPro" id="IPR047589">
    <property type="entry name" value="DUF11_rpt"/>
</dbReference>
<dbReference type="EMBL" id="NFZX01000118">
    <property type="protein sequence ID" value="RFA31739.1"/>
    <property type="molecule type" value="Genomic_DNA"/>
</dbReference>
<proteinExistence type="predicted"/>
<dbReference type="InterPro" id="IPR051172">
    <property type="entry name" value="Chlamydia_OmcB"/>
</dbReference>
<feature type="domain" description="DUF11" evidence="1">
    <location>
        <begin position="2"/>
        <end position="88"/>
    </location>
</feature>
<comment type="caution">
    <text evidence="2">The sequence shown here is derived from an EMBL/GenBank/DDBJ whole genome shotgun (WGS) entry which is preliminary data.</text>
</comment>
<evidence type="ECO:0000313" key="3">
    <source>
        <dbReference type="Proteomes" id="UP000256488"/>
    </source>
</evidence>